<sequence>MGRSPEGQGLSRGFGRGLAPLALVVALCGAGQAGAGPITCREDRALLVYPAGQAQFTVEIADTEEERARGLMQRASMPRSEGMLFIYPDEAERAFWMKNTLIPLDILFFDEAGVLVGLQENARPFDLTPLRSNGAARFVLEINGGLAAKLRIAKGAHLAHPAIDPTVAVQPCE</sequence>
<dbReference type="PANTHER" id="PTHR37953:SF1">
    <property type="entry name" value="UPF0127 PROTEIN MJ1496"/>
    <property type="match status" value="1"/>
</dbReference>
<name>A0A2A4CMS3_9RHOB</name>
<dbReference type="Pfam" id="PF02643">
    <property type="entry name" value="DUF192"/>
    <property type="match status" value="1"/>
</dbReference>
<gene>
    <name evidence="1" type="ORF">CLN94_05890</name>
</gene>
<reference evidence="1 2" key="1">
    <citation type="submission" date="2017-09" db="EMBL/GenBank/DDBJ databases">
        <title>A multilocus sequence analysis scheme for characterization of bacteria in the genus Thioclava.</title>
        <authorList>
            <person name="Liu Y."/>
            <person name="Shao Z."/>
        </authorList>
    </citation>
    <scope>NUCLEOTIDE SEQUENCE [LARGE SCALE GENOMIC DNA]</scope>
    <source>
        <strain evidence="1 2">CAU 1312</strain>
    </source>
</reference>
<dbReference type="RefSeq" id="WP_096432095.1">
    <property type="nucleotide sequence ID" value="NZ_NTJD01000003.1"/>
</dbReference>
<evidence type="ECO:0000313" key="2">
    <source>
        <dbReference type="Proteomes" id="UP000243507"/>
    </source>
</evidence>
<dbReference type="EMBL" id="NTJD01000003">
    <property type="protein sequence ID" value="PCD77283.1"/>
    <property type="molecule type" value="Genomic_DNA"/>
</dbReference>
<comment type="caution">
    <text evidence="1">The sequence shown here is derived from an EMBL/GenBank/DDBJ whole genome shotgun (WGS) entry which is preliminary data.</text>
</comment>
<dbReference type="OrthoDB" id="9808290at2"/>
<evidence type="ECO:0008006" key="3">
    <source>
        <dbReference type="Google" id="ProtNLM"/>
    </source>
</evidence>
<accession>A0A2A4CMS3</accession>
<dbReference type="InterPro" id="IPR003795">
    <property type="entry name" value="DUF192"/>
</dbReference>
<dbReference type="Gene3D" id="2.60.120.1140">
    <property type="entry name" value="Protein of unknown function DUF192"/>
    <property type="match status" value="1"/>
</dbReference>
<evidence type="ECO:0000313" key="1">
    <source>
        <dbReference type="EMBL" id="PCD77283.1"/>
    </source>
</evidence>
<proteinExistence type="predicted"/>
<keyword evidence="2" id="KW-1185">Reference proteome</keyword>
<dbReference type="InterPro" id="IPR038695">
    <property type="entry name" value="Saro_0823-like_sf"/>
</dbReference>
<dbReference type="AlphaFoldDB" id="A0A2A4CMS3"/>
<dbReference type="Proteomes" id="UP000243507">
    <property type="component" value="Unassembled WGS sequence"/>
</dbReference>
<organism evidence="1 2">
    <name type="scientific">Pseudothioclava arenosa</name>
    <dbReference type="NCBI Taxonomy" id="1795308"/>
    <lineage>
        <taxon>Bacteria</taxon>
        <taxon>Pseudomonadati</taxon>
        <taxon>Pseudomonadota</taxon>
        <taxon>Alphaproteobacteria</taxon>
        <taxon>Rhodobacterales</taxon>
        <taxon>Paracoccaceae</taxon>
        <taxon>Pseudothioclava</taxon>
    </lineage>
</organism>
<dbReference type="PANTHER" id="PTHR37953">
    <property type="entry name" value="UPF0127 PROTEIN MJ1496"/>
    <property type="match status" value="1"/>
</dbReference>
<protein>
    <recommendedName>
        <fullName evidence="3">DUF192 domain-containing protein</fullName>
    </recommendedName>
</protein>